<sequence>MDKSDLEEMANDLEELEMDMWLLINSPTKPLGWKPKLEQMGYKIAIYLDPLCCVCGRSPARYVNNSWYCERCVITSE</sequence>
<proteinExistence type="predicted"/>
<dbReference type="EMBL" id="PEYV01000069">
    <property type="protein sequence ID" value="PIS21172.1"/>
    <property type="molecule type" value="Genomic_DNA"/>
</dbReference>
<dbReference type="Proteomes" id="UP000231098">
    <property type="component" value="Unassembled WGS sequence"/>
</dbReference>
<gene>
    <name evidence="1" type="ORF">COT51_04140</name>
</gene>
<name>A0A2H0X8E1_UNCKA</name>
<dbReference type="AlphaFoldDB" id="A0A2H0X8E1"/>
<reference evidence="2" key="1">
    <citation type="submission" date="2017-09" db="EMBL/GenBank/DDBJ databases">
        <title>Depth-based differentiation of microbial function through sediment-hosted aquifers and enrichment of novel symbionts in the deep terrestrial subsurface.</title>
        <authorList>
            <person name="Probst A.J."/>
            <person name="Ladd B."/>
            <person name="Jarett J.K."/>
            <person name="Geller-Mcgrath D.E."/>
            <person name="Sieber C.M.K."/>
            <person name="Emerson J.B."/>
            <person name="Anantharaman K."/>
            <person name="Thomas B.C."/>
            <person name="Malmstrom R."/>
            <person name="Stieglmeier M."/>
            <person name="Klingl A."/>
            <person name="Woyke T."/>
            <person name="Ryan C.M."/>
            <person name="Banfield J.F."/>
        </authorList>
    </citation>
    <scope>NUCLEOTIDE SEQUENCE [LARGE SCALE GENOMIC DNA]</scope>
</reference>
<evidence type="ECO:0000313" key="1">
    <source>
        <dbReference type="EMBL" id="PIS21172.1"/>
    </source>
</evidence>
<evidence type="ECO:0000313" key="2">
    <source>
        <dbReference type="Proteomes" id="UP000231098"/>
    </source>
</evidence>
<accession>A0A2H0X8E1</accession>
<organism evidence="1 2">
    <name type="scientific">candidate division WWE3 bacterium CG08_land_8_20_14_0_20_41_15</name>
    <dbReference type="NCBI Taxonomy" id="1975086"/>
    <lineage>
        <taxon>Bacteria</taxon>
        <taxon>Katanobacteria</taxon>
    </lineage>
</organism>
<comment type="caution">
    <text evidence="1">The sequence shown here is derived from an EMBL/GenBank/DDBJ whole genome shotgun (WGS) entry which is preliminary data.</text>
</comment>
<protein>
    <submittedName>
        <fullName evidence="1">Uncharacterized protein</fullName>
    </submittedName>
</protein>